<dbReference type="SUPFAM" id="SSF56601">
    <property type="entry name" value="beta-lactamase/transpeptidase-like"/>
    <property type="match status" value="1"/>
</dbReference>
<keyword evidence="4" id="KW-0677">Repeat</keyword>
<dbReference type="EC" id="3.5.1.2" evidence="3"/>
<evidence type="ECO:0000256" key="4">
    <source>
        <dbReference type="ARBA" id="ARBA00022737"/>
    </source>
</evidence>
<dbReference type="InterPro" id="IPR012338">
    <property type="entry name" value="Beta-lactam/transpept-like"/>
</dbReference>
<dbReference type="HAMAP" id="MF_00313">
    <property type="entry name" value="Glutaminase"/>
    <property type="match status" value="1"/>
</dbReference>
<dbReference type="GO" id="GO:0006537">
    <property type="term" value="P:glutamate biosynthetic process"/>
    <property type="evidence" value="ECO:0007669"/>
    <property type="project" value="TreeGrafter"/>
</dbReference>
<dbReference type="PANTHER" id="PTHR12544:SF29">
    <property type="entry name" value="GLUTAMINASE"/>
    <property type="match status" value="1"/>
</dbReference>
<protein>
    <recommendedName>
        <fullName evidence="3">glutaminase</fullName>
        <ecNumber evidence="3">3.5.1.2</ecNumber>
    </recommendedName>
</protein>
<accession>A0AAD5YBE6</accession>
<name>A0AAD5YBE6_9FUNG</name>
<dbReference type="PANTHER" id="PTHR12544">
    <property type="entry name" value="GLUTAMINASE"/>
    <property type="match status" value="1"/>
</dbReference>
<evidence type="ECO:0000256" key="1">
    <source>
        <dbReference type="ARBA" id="ARBA00011076"/>
    </source>
</evidence>
<reference evidence="9" key="1">
    <citation type="submission" date="2020-05" db="EMBL/GenBank/DDBJ databases">
        <title>Phylogenomic resolution of chytrid fungi.</title>
        <authorList>
            <person name="Stajich J.E."/>
            <person name="Amses K."/>
            <person name="Simmons R."/>
            <person name="Seto K."/>
            <person name="Myers J."/>
            <person name="Bonds A."/>
            <person name="Quandt C.A."/>
            <person name="Barry K."/>
            <person name="Liu P."/>
            <person name="Grigoriev I."/>
            <person name="Longcore J.E."/>
            <person name="James T.Y."/>
        </authorList>
    </citation>
    <scope>NUCLEOTIDE SEQUENCE</scope>
    <source>
        <strain evidence="9">PLAUS21</strain>
    </source>
</reference>
<keyword evidence="6" id="KW-0040">ANK repeat</keyword>
<evidence type="ECO:0000259" key="8">
    <source>
        <dbReference type="Pfam" id="PF17959"/>
    </source>
</evidence>
<organism evidence="9 10">
    <name type="scientific">Boothiomyces macroporosus</name>
    <dbReference type="NCBI Taxonomy" id="261099"/>
    <lineage>
        <taxon>Eukaryota</taxon>
        <taxon>Fungi</taxon>
        <taxon>Fungi incertae sedis</taxon>
        <taxon>Chytridiomycota</taxon>
        <taxon>Chytridiomycota incertae sedis</taxon>
        <taxon>Chytridiomycetes</taxon>
        <taxon>Rhizophydiales</taxon>
        <taxon>Terramycetaceae</taxon>
        <taxon>Boothiomyces</taxon>
    </lineage>
</organism>
<dbReference type="SMART" id="SM00248">
    <property type="entry name" value="ANK"/>
    <property type="match status" value="1"/>
</dbReference>
<dbReference type="Gene3D" id="3.40.710.10">
    <property type="entry name" value="DD-peptidase/beta-lactamase superfamily"/>
    <property type="match status" value="1"/>
</dbReference>
<dbReference type="InterPro" id="IPR036770">
    <property type="entry name" value="Ankyrin_rpt-contain_sf"/>
</dbReference>
<comment type="caution">
    <text evidence="9">The sequence shown here is derived from an EMBL/GenBank/DDBJ whole genome shotgun (WGS) entry which is preliminary data.</text>
</comment>
<keyword evidence="10" id="KW-1185">Reference proteome</keyword>
<dbReference type="InterPro" id="IPR002110">
    <property type="entry name" value="Ankyrin_rpt"/>
</dbReference>
<comment type="similarity">
    <text evidence="1">Belongs to the glutaminase family.</text>
</comment>
<dbReference type="Pfam" id="PF04960">
    <property type="entry name" value="Glutaminase"/>
    <property type="match status" value="1"/>
</dbReference>
<comment type="catalytic activity">
    <reaction evidence="7">
        <text>L-glutamine + H2O = L-glutamate + NH4(+)</text>
        <dbReference type="Rhea" id="RHEA:15889"/>
        <dbReference type="ChEBI" id="CHEBI:15377"/>
        <dbReference type="ChEBI" id="CHEBI:28938"/>
        <dbReference type="ChEBI" id="CHEBI:29985"/>
        <dbReference type="ChEBI" id="CHEBI:58359"/>
        <dbReference type="EC" id="3.5.1.2"/>
    </reaction>
</comment>
<dbReference type="AlphaFoldDB" id="A0AAD5YBE6"/>
<dbReference type="InterPro" id="IPR015868">
    <property type="entry name" value="Glutaminase"/>
</dbReference>
<evidence type="ECO:0000313" key="10">
    <source>
        <dbReference type="Proteomes" id="UP001210925"/>
    </source>
</evidence>
<proteinExistence type="inferred from homology"/>
<evidence type="ECO:0000256" key="5">
    <source>
        <dbReference type="ARBA" id="ARBA00022801"/>
    </source>
</evidence>
<gene>
    <name evidence="9" type="ORF">HK103_000083</name>
</gene>
<evidence type="ECO:0000256" key="3">
    <source>
        <dbReference type="ARBA" id="ARBA00012918"/>
    </source>
</evidence>
<evidence type="ECO:0000256" key="7">
    <source>
        <dbReference type="ARBA" id="ARBA00049534"/>
    </source>
</evidence>
<dbReference type="EMBL" id="JADGKB010000001">
    <property type="protein sequence ID" value="KAJ3262554.1"/>
    <property type="molecule type" value="Genomic_DNA"/>
</dbReference>
<dbReference type="FunFam" id="3.40.710.10:FF:000005">
    <property type="entry name" value="Glutaminase"/>
    <property type="match status" value="1"/>
</dbReference>
<evidence type="ECO:0000313" key="9">
    <source>
        <dbReference type="EMBL" id="KAJ3262554.1"/>
    </source>
</evidence>
<comment type="subunit">
    <text evidence="2">Homotetramer.</text>
</comment>
<sequence length="520" mass="57803">MEGIDLNTTMRKRKSSADIYPPIAKFPASCRFIEEKASLKSGTVNAAEIANYLKANGLLPDDPRLKSLFKKLMTADHEYRKDITPEIFAEMLSEVEFATLIERAFKGNLVVPDFKDFCNRLQILFNEVKANVSHTAGKNADYIPKLAQISPNYFGMSVCTIDGQRFQLGDANIEFSVQSCCKPLTYCFALEEHGEEKVHKHIGREPSGVAFNSICLNSKDRPHNPMINAGAIMACSLIKPKEPIYERFQYVNEQLSKMSGGLKWGFSNIVYQSEKMHADRNFCLGYMMQGKKAFPPGTNLHDTLDFYFQCCSLETDCNKLAIAGATLANMGECPTTGMKVLKSRTCRDSLSLMYSCGLYDYSGEWAFKVGIPAKSGVSGSIYAVIPDFGCISIYSPPLDSIGNSVRGVEFFTRLVDEFIFHNFDSLKPTGTRIRINPRLNKIASEREGKMAALNAAAEGDLMELLRLIRGGVSPAAYDYDRRTLLHLATCSGKVEMVKCLLKYPEVDVNAVDRWGGTGTV</sequence>
<dbReference type="Gene3D" id="1.10.238.210">
    <property type="match status" value="1"/>
</dbReference>
<dbReference type="GO" id="GO:0006543">
    <property type="term" value="P:L-glutamine catabolic process"/>
    <property type="evidence" value="ECO:0007669"/>
    <property type="project" value="TreeGrafter"/>
</dbReference>
<dbReference type="Pfam" id="PF17959">
    <property type="entry name" value="EF-hand_14"/>
    <property type="match status" value="1"/>
</dbReference>
<keyword evidence="5" id="KW-0378">Hydrolase</keyword>
<feature type="domain" description="Glutaminase EF-hand" evidence="8">
    <location>
        <begin position="40"/>
        <end position="112"/>
    </location>
</feature>
<dbReference type="GO" id="GO:0004359">
    <property type="term" value="F:glutaminase activity"/>
    <property type="evidence" value="ECO:0007669"/>
    <property type="project" value="UniProtKB-EC"/>
</dbReference>
<evidence type="ECO:0000256" key="2">
    <source>
        <dbReference type="ARBA" id="ARBA00011881"/>
    </source>
</evidence>
<dbReference type="InterPro" id="IPR041541">
    <property type="entry name" value="Glutaminase_EF-hand"/>
</dbReference>
<dbReference type="SUPFAM" id="SSF48403">
    <property type="entry name" value="Ankyrin repeat"/>
    <property type="match status" value="1"/>
</dbReference>
<dbReference type="Proteomes" id="UP001210925">
    <property type="component" value="Unassembled WGS sequence"/>
</dbReference>
<dbReference type="Gene3D" id="1.25.40.20">
    <property type="entry name" value="Ankyrin repeat-containing domain"/>
    <property type="match status" value="1"/>
</dbReference>
<evidence type="ECO:0000256" key="6">
    <source>
        <dbReference type="ARBA" id="ARBA00023043"/>
    </source>
</evidence>
<dbReference type="Pfam" id="PF00023">
    <property type="entry name" value="Ank"/>
    <property type="match status" value="1"/>
</dbReference>
<dbReference type="NCBIfam" id="TIGR03814">
    <property type="entry name" value="Gln_ase"/>
    <property type="match status" value="1"/>
</dbReference>